<dbReference type="InterPro" id="IPR006094">
    <property type="entry name" value="Oxid_FAD_bind_N"/>
</dbReference>
<dbReference type="PANTHER" id="PTHR42973">
    <property type="entry name" value="BINDING OXIDOREDUCTASE, PUTATIVE (AFU_ORTHOLOGUE AFUA_1G17690)-RELATED"/>
    <property type="match status" value="1"/>
</dbReference>
<keyword evidence="3" id="KW-0285">Flavoprotein</keyword>
<dbReference type="Pfam" id="PF01565">
    <property type="entry name" value="FAD_binding_4"/>
    <property type="match status" value="1"/>
</dbReference>
<feature type="domain" description="FAD-binding PCMH-type" evidence="6">
    <location>
        <begin position="48"/>
        <end position="218"/>
    </location>
</feature>
<evidence type="ECO:0000313" key="7">
    <source>
        <dbReference type="EMBL" id="MFC3285061.1"/>
    </source>
</evidence>
<reference evidence="8" key="1">
    <citation type="journal article" date="2019" name="Int. J. Syst. Evol. Microbiol.">
        <title>The Global Catalogue of Microorganisms (GCM) 10K type strain sequencing project: providing services to taxonomists for standard genome sequencing and annotation.</title>
        <authorList>
            <consortium name="The Broad Institute Genomics Platform"/>
            <consortium name="The Broad Institute Genome Sequencing Center for Infectious Disease"/>
            <person name="Wu L."/>
            <person name="Ma J."/>
        </authorList>
    </citation>
    <scope>NUCLEOTIDE SEQUENCE [LARGE SCALE GENOMIC DNA]</scope>
    <source>
        <strain evidence="8">CECT 7698</strain>
    </source>
</reference>
<dbReference type="InterPro" id="IPR012951">
    <property type="entry name" value="BBE"/>
</dbReference>
<organism evidence="7 8">
    <name type="scientific">Litchfieldella rifensis</name>
    <dbReference type="NCBI Taxonomy" id="762643"/>
    <lineage>
        <taxon>Bacteria</taxon>
        <taxon>Pseudomonadati</taxon>
        <taxon>Pseudomonadota</taxon>
        <taxon>Gammaproteobacteria</taxon>
        <taxon>Oceanospirillales</taxon>
        <taxon>Halomonadaceae</taxon>
        <taxon>Litchfieldella</taxon>
    </lineage>
</organism>
<gene>
    <name evidence="7" type="ORF">ACFOEV_15780</name>
</gene>
<protein>
    <submittedName>
        <fullName evidence="7">FAD-binding oxidoreductase</fullName>
    </submittedName>
</protein>
<dbReference type="SUPFAM" id="SSF56176">
    <property type="entry name" value="FAD-binding/transporter-associated domain-like"/>
    <property type="match status" value="1"/>
</dbReference>
<dbReference type="PANTHER" id="PTHR42973:SF39">
    <property type="entry name" value="FAD-BINDING PCMH-TYPE DOMAIN-CONTAINING PROTEIN"/>
    <property type="match status" value="1"/>
</dbReference>
<proteinExistence type="inferred from homology"/>
<dbReference type="Pfam" id="PF08031">
    <property type="entry name" value="BBE"/>
    <property type="match status" value="1"/>
</dbReference>
<dbReference type="RefSeq" id="WP_386775642.1">
    <property type="nucleotide sequence ID" value="NZ_JBHRUG010000031.1"/>
</dbReference>
<dbReference type="Proteomes" id="UP001595579">
    <property type="component" value="Unassembled WGS sequence"/>
</dbReference>
<accession>A0ABV7LSD7</accession>
<dbReference type="PROSITE" id="PS51387">
    <property type="entry name" value="FAD_PCMH"/>
    <property type="match status" value="1"/>
</dbReference>
<name>A0ABV7LSD7_9GAMM</name>
<dbReference type="InterPro" id="IPR036318">
    <property type="entry name" value="FAD-bd_PCMH-like_sf"/>
</dbReference>
<comment type="caution">
    <text evidence="7">The sequence shown here is derived from an EMBL/GenBank/DDBJ whole genome shotgun (WGS) entry which is preliminary data.</text>
</comment>
<evidence type="ECO:0000259" key="6">
    <source>
        <dbReference type="PROSITE" id="PS51387"/>
    </source>
</evidence>
<evidence type="ECO:0000256" key="1">
    <source>
        <dbReference type="ARBA" id="ARBA00001974"/>
    </source>
</evidence>
<dbReference type="Gene3D" id="3.30.43.10">
    <property type="entry name" value="Uridine Diphospho-n-acetylenolpyruvylglucosamine Reductase, domain 2"/>
    <property type="match status" value="1"/>
</dbReference>
<keyword evidence="4" id="KW-0274">FAD</keyword>
<dbReference type="Gene3D" id="3.40.462.20">
    <property type="match status" value="1"/>
</dbReference>
<comment type="similarity">
    <text evidence="2">Belongs to the oxygen-dependent FAD-linked oxidoreductase family.</text>
</comment>
<dbReference type="Gene3D" id="3.30.465.10">
    <property type="match status" value="1"/>
</dbReference>
<evidence type="ECO:0000256" key="2">
    <source>
        <dbReference type="ARBA" id="ARBA00005466"/>
    </source>
</evidence>
<comment type="cofactor">
    <cofactor evidence="1">
        <name>FAD</name>
        <dbReference type="ChEBI" id="CHEBI:57692"/>
    </cofactor>
</comment>
<dbReference type="InterPro" id="IPR016169">
    <property type="entry name" value="FAD-bd_PCMH_sub2"/>
</dbReference>
<evidence type="ECO:0000313" key="8">
    <source>
        <dbReference type="Proteomes" id="UP001595579"/>
    </source>
</evidence>
<evidence type="ECO:0000256" key="3">
    <source>
        <dbReference type="ARBA" id="ARBA00022630"/>
    </source>
</evidence>
<dbReference type="InterPro" id="IPR050416">
    <property type="entry name" value="FAD-linked_Oxidoreductase"/>
</dbReference>
<dbReference type="InterPro" id="IPR006093">
    <property type="entry name" value="Oxy_OxRdtase_FAD_BS"/>
</dbReference>
<dbReference type="InterPro" id="IPR016167">
    <property type="entry name" value="FAD-bd_PCMH_sub1"/>
</dbReference>
<evidence type="ECO:0000256" key="5">
    <source>
        <dbReference type="ARBA" id="ARBA00023002"/>
    </source>
</evidence>
<keyword evidence="8" id="KW-1185">Reference proteome</keyword>
<keyword evidence="5" id="KW-0560">Oxidoreductase</keyword>
<dbReference type="PROSITE" id="PS00862">
    <property type="entry name" value="OX2_COVAL_FAD"/>
    <property type="match status" value="1"/>
</dbReference>
<sequence length="481" mass="52522">MRAKTLDGLEIDVKPDVLNRLKMQLQGPLYTPGDAGFEESRSLWNAMIDRKPAIIVRCLGTADVMAGVRFAREHNLLLCIKGGGHNIAGLAAADGALMLDLSLMRGVWVDRESRVAHAQAGCILGDVDRETQVHGLAAVLGFVSTTGIAGLTLGGGFGYLTRRWGWTVDNVTGMDVVTADGRLVHASHDEHADLFWGLRGGGGNFGVVTGFDYRLHDVGPEVVGGLVAWPASEAPEVLELYRTLAEQAPPELTLVAIMRKAPPAPWLPLERHGTPIVALLACYSGDPDEGEKVVAPIKSFGKPIGDVLVRRPYAQMQTLLDATQPKGRRYYWKSEYLSSIEPAFCEKAIEHAASVRSPHSSVILFQIGGALHRLDHDHSPVGNRDARYVFNVAGSWEQPDDDQANIEWARNAWHDMKSFSTGGTYINFLTEDEGAERVEAALGSALQRLGKIKSRWDPQNVFRINRNVKPEQVSRASQIAS</sequence>
<dbReference type="EMBL" id="JBHRUG010000031">
    <property type="protein sequence ID" value="MFC3285061.1"/>
    <property type="molecule type" value="Genomic_DNA"/>
</dbReference>
<evidence type="ECO:0000256" key="4">
    <source>
        <dbReference type="ARBA" id="ARBA00022827"/>
    </source>
</evidence>
<dbReference type="InterPro" id="IPR016166">
    <property type="entry name" value="FAD-bd_PCMH"/>
</dbReference>